<dbReference type="NCBIfam" id="TIGR00475">
    <property type="entry name" value="selB"/>
    <property type="match status" value="1"/>
</dbReference>
<evidence type="ECO:0000256" key="3">
    <source>
        <dbReference type="ARBA" id="ARBA00022917"/>
    </source>
</evidence>
<dbReference type="InterPro" id="IPR009000">
    <property type="entry name" value="Transl_B-barrel_sf"/>
</dbReference>
<dbReference type="CDD" id="cd04171">
    <property type="entry name" value="SelB"/>
    <property type="match status" value="1"/>
</dbReference>
<reference evidence="6 7" key="1">
    <citation type="submission" date="2020-11" db="EMBL/GenBank/DDBJ databases">
        <authorList>
            <person name="Peeters C."/>
        </authorList>
    </citation>
    <scope>NUCLEOTIDE SEQUENCE [LARGE SCALE GENOMIC DNA]</scope>
    <source>
        <strain evidence="6 7">LMG 7974</strain>
    </source>
</reference>
<dbReference type="Proteomes" id="UP000789803">
    <property type="component" value="Unassembled WGS sequence"/>
</dbReference>
<evidence type="ECO:0000313" key="7">
    <source>
        <dbReference type="Proteomes" id="UP000789803"/>
    </source>
</evidence>
<dbReference type="SUPFAM" id="SSF50447">
    <property type="entry name" value="Translation proteins"/>
    <property type="match status" value="1"/>
</dbReference>
<dbReference type="Gene3D" id="3.40.50.300">
    <property type="entry name" value="P-loop containing nucleotide triphosphate hydrolases"/>
    <property type="match status" value="1"/>
</dbReference>
<dbReference type="GO" id="GO:0003746">
    <property type="term" value="F:translation elongation factor activity"/>
    <property type="evidence" value="ECO:0007669"/>
    <property type="project" value="UniProtKB-KW"/>
</dbReference>
<evidence type="ECO:0000256" key="2">
    <source>
        <dbReference type="ARBA" id="ARBA00022490"/>
    </source>
</evidence>
<dbReference type="PANTHER" id="PTHR43721">
    <property type="entry name" value="ELONGATION FACTOR TU-RELATED"/>
    <property type="match status" value="1"/>
</dbReference>
<dbReference type="PROSITE" id="PS51722">
    <property type="entry name" value="G_TR_2"/>
    <property type="match status" value="1"/>
</dbReference>
<evidence type="ECO:0000256" key="1">
    <source>
        <dbReference type="ARBA" id="ARBA00004496"/>
    </source>
</evidence>
<protein>
    <submittedName>
        <fullName evidence="6">Selenocysteine-specific elongation factor</fullName>
    </submittedName>
</protein>
<dbReference type="InterPro" id="IPR027417">
    <property type="entry name" value="P-loop_NTPase"/>
</dbReference>
<dbReference type="RefSeq" id="WP_229932269.1">
    <property type="nucleotide sequence ID" value="NZ_CAJHOF010000003.1"/>
</dbReference>
<keyword evidence="4" id="KW-0547">Nucleotide-binding</keyword>
<dbReference type="SUPFAM" id="SSF46785">
    <property type="entry name" value="Winged helix' DNA-binding domain"/>
    <property type="match status" value="1"/>
</dbReference>
<evidence type="ECO:0000256" key="4">
    <source>
        <dbReference type="ARBA" id="ARBA00023134"/>
    </source>
</evidence>
<dbReference type="EMBL" id="CAJHOF010000003">
    <property type="protein sequence ID" value="CAD7287568.1"/>
    <property type="molecule type" value="Genomic_DNA"/>
</dbReference>
<keyword evidence="7" id="KW-1185">Reference proteome</keyword>
<keyword evidence="3" id="KW-0648">Protein biosynthesis</keyword>
<gene>
    <name evidence="6" type="primary">selB</name>
    <name evidence="6" type="ORF">LMG7974_00447</name>
</gene>
<dbReference type="Pfam" id="PF00009">
    <property type="entry name" value="GTP_EFTU"/>
    <property type="match status" value="1"/>
</dbReference>
<comment type="subcellular location">
    <subcellularLocation>
        <location evidence="1">Cytoplasm</location>
    </subcellularLocation>
</comment>
<dbReference type="InterPro" id="IPR050055">
    <property type="entry name" value="EF-Tu_GTPase"/>
</dbReference>
<keyword evidence="2" id="KW-0963">Cytoplasm</keyword>
<evidence type="ECO:0000313" key="6">
    <source>
        <dbReference type="EMBL" id="CAD7287568.1"/>
    </source>
</evidence>
<keyword evidence="4" id="KW-0342">GTP-binding</keyword>
<organism evidence="6 7">
    <name type="scientific">Campylobacter majalis</name>
    <dbReference type="NCBI Taxonomy" id="2790656"/>
    <lineage>
        <taxon>Bacteria</taxon>
        <taxon>Pseudomonadati</taxon>
        <taxon>Campylobacterota</taxon>
        <taxon>Epsilonproteobacteria</taxon>
        <taxon>Campylobacterales</taxon>
        <taxon>Campylobacteraceae</taxon>
        <taxon>Campylobacter</taxon>
    </lineage>
</organism>
<comment type="caution">
    <text evidence="6">The sequence shown here is derived from an EMBL/GenBank/DDBJ whole genome shotgun (WGS) entry which is preliminary data.</text>
</comment>
<dbReference type="InterPro" id="IPR000795">
    <property type="entry name" value="T_Tr_GTP-bd_dom"/>
</dbReference>
<evidence type="ECO:0000259" key="5">
    <source>
        <dbReference type="PROSITE" id="PS51722"/>
    </source>
</evidence>
<dbReference type="InterPro" id="IPR005225">
    <property type="entry name" value="Small_GTP-bd"/>
</dbReference>
<dbReference type="Pfam" id="PF09107">
    <property type="entry name" value="WHD_3rd_SelB"/>
    <property type="match status" value="1"/>
</dbReference>
<dbReference type="NCBIfam" id="TIGR00231">
    <property type="entry name" value="small_GTP"/>
    <property type="match status" value="1"/>
</dbReference>
<proteinExistence type="predicted"/>
<dbReference type="InterPro" id="IPR036388">
    <property type="entry name" value="WH-like_DNA-bd_sf"/>
</dbReference>
<dbReference type="InterPro" id="IPR036390">
    <property type="entry name" value="WH_DNA-bd_sf"/>
</dbReference>
<dbReference type="PROSITE" id="PS00301">
    <property type="entry name" value="G_TR_1"/>
    <property type="match status" value="1"/>
</dbReference>
<accession>A0ABM8Q462</accession>
<dbReference type="InterPro" id="IPR031157">
    <property type="entry name" value="G_TR_CS"/>
</dbReference>
<keyword evidence="6" id="KW-0251">Elongation factor</keyword>
<sequence>MNSLIIGTAGHIDHGKTSLIKALNGFDGDSLDAEKERGITINLSFSNIKNGDENISFIDVPGHENLVKTMISGAFSFDLALFVVAADDGIMPQSIEHLIVLSILGVKNIIVAITKCDKVEFSRQNEVLEQTKQELIKHNLNMLNSFFVSIKDNSGIGELKNYFFNLKAKKRNENDVFRYYIDRVFNIKGIGTIVTGSVLGGCVKVGEKILNCELNKEISVRSIQIHDSNVLVATSSTRAALNLNTSNILGISKGQLLSKKGYFRGFNEIDAIVYADELKHNDVIGFCVGSKQINAKVAILSDEKYKFATFKFPKPMFLMFNEAFVILKNARVIGGGNVLNPINEPMKKPNKISLLLALKDKNFKKAFEILKKAHKNGFGLIGSYQRFALSHEEAISIAKTLSNAFVDEVALNVYDESAKFQIIEFIKFIISKNKYAMFSATSISLKLNWASVALSQLAINELENIGIITKNDGIYTKTGIDISELKAKLTEQIYSILDSENLTPQAPYNIYDSLEIDRASGDNALKILTKQGRVVRLAHNLFITKKHLQTALLNLKQIIKDDGYANVQNVKDKLGLSRKFAIAYLEILDSENDIIKIENNRIFKKNL</sequence>
<name>A0ABM8Q462_9BACT</name>
<feature type="domain" description="Tr-type G" evidence="5">
    <location>
        <begin position="1"/>
        <end position="173"/>
    </location>
</feature>
<dbReference type="Gene3D" id="1.10.10.10">
    <property type="entry name" value="Winged helix-like DNA-binding domain superfamily/Winged helix DNA-binding domain"/>
    <property type="match status" value="1"/>
</dbReference>
<dbReference type="SUPFAM" id="SSF52540">
    <property type="entry name" value="P-loop containing nucleoside triphosphate hydrolases"/>
    <property type="match status" value="1"/>
</dbReference>
<dbReference type="InterPro" id="IPR015191">
    <property type="entry name" value="SelB_WHD4"/>
</dbReference>
<dbReference type="PANTHER" id="PTHR43721:SF11">
    <property type="entry name" value="SELENOCYSTEINE-SPECIFIC ELONGATION FACTOR"/>
    <property type="match status" value="1"/>
</dbReference>
<dbReference type="Gene3D" id="2.40.30.10">
    <property type="entry name" value="Translation factors"/>
    <property type="match status" value="1"/>
</dbReference>
<dbReference type="InterPro" id="IPR004535">
    <property type="entry name" value="Transl_elong_SelB"/>
</dbReference>